<dbReference type="Pfam" id="PF08012">
    <property type="entry name" value="DUF1702"/>
    <property type="match status" value="1"/>
</dbReference>
<dbReference type="InterPro" id="IPR012964">
    <property type="entry name" value="DUF1702"/>
</dbReference>
<dbReference type="EMBL" id="CP030862">
    <property type="protein sequence ID" value="AXE24088.1"/>
    <property type="molecule type" value="Genomic_DNA"/>
</dbReference>
<evidence type="ECO:0000313" key="2">
    <source>
        <dbReference type="Proteomes" id="UP000252004"/>
    </source>
</evidence>
<reference evidence="1 2" key="1">
    <citation type="submission" date="2018-01" db="EMBL/GenBank/DDBJ databases">
        <title>Draft genome Sequence of streptomyces globosus LZH-48.</title>
        <authorList>
            <person name="Ran K."/>
            <person name="Li Z."/>
            <person name="Wei S."/>
            <person name="Dong R."/>
        </authorList>
    </citation>
    <scope>NUCLEOTIDE SEQUENCE [LARGE SCALE GENOMIC DNA]</scope>
    <source>
        <strain evidence="1 2">LZH-48</strain>
    </source>
</reference>
<evidence type="ECO:0000313" key="1">
    <source>
        <dbReference type="EMBL" id="AXE24088.1"/>
    </source>
</evidence>
<keyword evidence="2" id="KW-1185">Reference proteome</keyword>
<dbReference type="RefSeq" id="WP_114055269.1">
    <property type="nucleotide sequence ID" value="NZ_CP030862.1"/>
</dbReference>
<organism evidence="1 2">
    <name type="scientific">Streptomyces globosus</name>
    <dbReference type="NCBI Taxonomy" id="68209"/>
    <lineage>
        <taxon>Bacteria</taxon>
        <taxon>Bacillati</taxon>
        <taxon>Actinomycetota</taxon>
        <taxon>Actinomycetes</taxon>
        <taxon>Kitasatosporales</taxon>
        <taxon>Streptomycetaceae</taxon>
        <taxon>Streptomyces</taxon>
    </lineage>
</organism>
<accession>A0A344TZL7</accession>
<proteinExistence type="predicted"/>
<dbReference type="OrthoDB" id="2530105at2"/>
<sequence length="323" mass="34990">MSANLRALRRRILTPGISATSLDVRGFHKKSPAAQELLETVGRHFLEGYGHAVEVRTTAELEDRLERLPTRFRGFAYEGAAMGATVLDALPGSRGNRLAGLLAGRGRDHVYMAYVGIGWAMARLPRPLWPDLSRTDPLIRWLVLDGYGFHQAYFKTGKYVHGQYEDPRFAWSWGSPSYARRAVDQGIGRALWFVAGTEPDLAATLIEKFPEGRRADLFSGTGLAAAYACGAEEGELAQLARRAGPYLRQLQQGAAFAAEAREKAGLTVAATEVAVGALCGISPAEAAALCRATRPAGPAAPDGSGYEKWRQDIAAAFVSREEK</sequence>
<dbReference type="Proteomes" id="UP000252004">
    <property type="component" value="Chromosome"/>
</dbReference>
<name>A0A344TZL7_9ACTN</name>
<dbReference type="AlphaFoldDB" id="A0A344TZL7"/>
<dbReference type="KEGG" id="sgz:C0216_12035"/>
<protein>
    <submittedName>
        <fullName evidence="1">Enediyne biosynthesis protein</fullName>
    </submittedName>
</protein>
<gene>
    <name evidence="1" type="ORF">C0216_12035</name>
</gene>